<organism evidence="5 6">
    <name type="scientific">Anopheles farauti</name>
    <dbReference type="NCBI Taxonomy" id="69004"/>
    <lineage>
        <taxon>Eukaryota</taxon>
        <taxon>Metazoa</taxon>
        <taxon>Ecdysozoa</taxon>
        <taxon>Arthropoda</taxon>
        <taxon>Hexapoda</taxon>
        <taxon>Insecta</taxon>
        <taxon>Pterygota</taxon>
        <taxon>Neoptera</taxon>
        <taxon>Endopterygota</taxon>
        <taxon>Diptera</taxon>
        <taxon>Nematocera</taxon>
        <taxon>Culicoidea</taxon>
        <taxon>Culicidae</taxon>
        <taxon>Anophelinae</taxon>
        <taxon>Anopheles</taxon>
    </lineage>
</organism>
<reference evidence="5" key="2">
    <citation type="submission" date="2020-05" db="UniProtKB">
        <authorList>
            <consortium name="EnsemblMetazoa"/>
        </authorList>
    </citation>
    <scope>IDENTIFICATION</scope>
    <source>
        <strain evidence="5">FAR1</strain>
    </source>
</reference>
<dbReference type="Pfam" id="PF04925">
    <property type="entry name" value="SHQ1"/>
    <property type="match status" value="1"/>
</dbReference>
<proteinExistence type="inferred from homology"/>
<reference evidence="6" key="1">
    <citation type="submission" date="2014-01" db="EMBL/GenBank/DDBJ databases">
        <title>The Genome Sequence of Anopheles farauti FAR1 (V2).</title>
        <authorList>
            <consortium name="The Broad Institute Genomics Platform"/>
            <person name="Neafsey D.E."/>
            <person name="Besansky N."/>
            <person name="Howell P."/>
            <person name="Walton C."/>
            <person name="Young S.K."/>
            <person name="Zeng Q."/>
            <person name="Gargeya S."/>
            <person name="Fitzgerald M."/>
            <person name="Haas B."/>
            <person name="Abouelleil A."/>
            <person name="Allen A.W."/>
            <person name="Alvarado L."/>
            <person name="Arachchi H.M."/>
            <person name="Berlin A.M."/>
            <person name="Chapman S.B."/>
            <person name="Gainer-Dewar J."/>
            <person name="Goldberg J."/>
            <person name="Griggs A."/>
            <person name="Gujja S."/>
            <person name="Hansen M."/>
            <person name="Howarth C."/>
            <person name="Imamovic A."/>
            <person name="Ireland A."/>
            <person name="Larimer J."/>
            <person name="McCowan C."/>
            <person name="Murphy C."/>
            <person name="Pearson M."/>
            <person name="Poon T.W."/>
            <person name="Priest M."/>
            <person name="Roberts A."/>
            <person name="Saif S."/>
            <person name="Shea T."/>
            <person name="Sisk P."/>
            <person name="Sykes S."/>
            <person name="Wortman J."/>
            <person name="Nusbaum C."/>
            <person name="Birren B."/>
        </authorList>
    </citation>
    <scope>NUCLEOTIDE SEQUENCE [LARGE SCALE GENOMIC DNA]</scope>
    <source>
        <strain evidence="6">FAR1</strain>
    </source>
</reference>
<dbReference type="AlphaFoldDB" id="A0A182Q7E5"/>
<evidence type="ECO:0000256" key="3">
    <source>
        <dbReference type="SAM" id="MobiDB-lite"/>
    </source>
</evidence>
<dbReference type="GO" id="GO:0005737">
    <property type="term" value="C:cytoplasm"/>
    <property type="evidence" value="ECO:0007669"/>
    <property type="project" value="TreeGrafter"/>
</dbReference>
<dbReference type="EnsemblMetazoa" id="AFAF004534-RA">
    <property type="protein sequence ID" value="AFAF004534-PA"/>
    <property type="gene ID" value="AFAF004534"/>
</dbReference>
<name>A0A182Q7E5_9DIPT</name>
<dbReference type="Proteomes" id="UP000075886">
    <property type="component" value="Unassembled WGS sequence"/>
</dbReference>
<feature type="compositionally biased region" description="Acidic residues" evidence="3">
    <location>
        <begin position="232"/>
        <end position="253"/>
    </location>
</feature>
<dbReference type="GO" id="GO:0000493">
    <property type="term" value="P:box H/ACA snoRNP assembly"/>
    <property type="evidence" value="ECO:0007669"/>
    <property type="project" value="InterPro"/>
</dbReference>
<evidence type="ECO:0000259" key="4">
    <source>
        <dbReference type="Pfam" id="PF04925"/>
    </source>
</evidence>
<evidence type="ECO:0000313" key="6">
    <source>
        <dbReference type="Proteomes" id="UP000075886"/>
    </source>
</evidence>
<evidence type="ECO:0000256" key="1">
    <source>
        <dbReference type="ARBA" id="ARBA00005607"/>
    </source>
</evidence>
<evidence type="ECO:0000313" key="5">
    <source>
        <dbReference type="EnsemblMetazoa" id="AFAF004534-PA"/>
    </source>
</evidence>
<dbReference type="STRING" id="69004.A0A182Q7E5"/>
<dbReference type="PANTHER" id="PTHR12967">
    <property type="entry name" value="PROTEIN SHQ1 HOMOLOG"/>
    <property type="match status" value="1"/>
</dbReference>
<feature type="region of interest" description="Disordered" evidence="3">
    <location>
        <begin position="232"/>
        <end position="267"/>
    </location>
</feature>
<dbReference type="GO" id="GO:0051082">
    <property type="term" value="F:unfolded protein binding"/>
    <property type="evidence" value="ECO:0007669"/>
    <property type="project" value="TreeGrafter"/>
</dbReference>
<comment type="similarity">
    <text evidence="1">Belongs to the SHQ1 family.</text>
</comment>
<dbReference type="PANTHER" id="PTHR12967:SF0">
    <property type="entry name" value="PROTEIN SHQ1 HOMOLOG"/>
    <property type="match status" value="1"/>
</dbReference>
<keyword evidence="6" id="KW-1185">Reference proteome</keyword>
<accession>A0A182Q7E5</accession>
<evidence type="ECO:0000256" key="2">
    <source>
        <dbReference type="ARBA" id="ARBA00013750"/>
    </source>
</evidence>
<feature type="compositionally biased region" description="Polar residues" evidence="3">
    <location>
        <begin position="256"/>
        <end position="267"/>
    </location>
</feature>
<dbReference type="VEuPathDB" id="VectorBase:AFAF004534"/>
<protein>
    <recommendedName>
        <fullName evidence="2">Protein SHQ1 homolog</fullName>
    </recommendedName>
</protein>
<dbReference type="EMBL" id="AXCN02000488">
    <property type="status" value="NOT_ANNOTATED_CDS"/>
    <property type="molecule type" value="Genomic_DNA"/>
</dbReference>
<dbReference type="InterPro" id="IPR007009">
    <property type="entry name" value="Shq1_C"/>
</dbReference>
<sequence length="280" mass="32553">MKEEREAKDFYGEHYAMDYIQYSIDKLGLSLENLPALRKLTEDQSYRIRVIVEEKQRQNDQYKSIEDHDVLLLGLIDILLAIVYDRLTNGNELNEANSHINIHRLAATLACFVEFDDVIQMLRSFYRRSCIYPYYRHKEIAKMCVQHLTAQLATEERRIWIQEQLLHAYNAFKTTDCAVLNHYFIKDFIRYAELGLDTEALQQCALNEVHQDSLGFGEDVLVQKMLRDIMAQEESDSTDSDDYESTDESDSDSESIASVDQLSNPNENVLEKLMNLNLSG</sequence>
<feature type="domain" description="Shq1 C-terminal" evidence="4">
    <location>
        <begin position="59"/>
        <end position="193"/>
    </location>
</feature>
<dbReference type="GO" id="GO:0005654">
    <property type="term" value="C:nucleoplasm"/>
    <property type="evidence" value="ECO:0007669"/>
    <property type="project" value="TreeGrafter"/>
</dbReference>
<dbReference type="InterPro" id="IPR039742">
    <property type="entry name" value="Shq1"/>
</dbReference>